<sequence length="166" mass="18715">MNNSGLMKRKSCLMCRREARMKSHVLQIPGVHGPNLRKETEQVCQLIHRGPGEEHGTTCGPSNNVHMAHAQKETLRMAHRELMERWRKRNCKKIKEMSLKMFHWSHCGQVGQVPASYVFGRSLGGRCASTPDGFVGDRGSEQENLTGSKPQNLGIRPVLMVRDSLV</sequence>
<name>A0A8X6PUT7_NEPPI</name>
<evidence type="ECO:0000313" key="1">
    <source>
        <dbReference type="EMBL" id="GFT85161.1"/>
    </source>
</evidence>
<dbReference type="EMBL" id="BMAW01023904">
    <property type="protein sequence ID" value="GFT85161.1"/>
    <property type="molecule type" value="Genomic_DNA"/>
</dbReference>
<dbReference type="AlphaFoldDB" id="A0A8X6PUT7"/>
<protein>
    <submittedName>
        <fullName evidence="1">Uncharacterized protein</fullName>
    </submittedName>
</protein>
<keyword evidence="2" id="KW-1185">Reference proteome</keyword>
<evidence type="ECO:0000313" key="2">
    <source>
        <dbReference type="Proteomes" id="UP000887013"/>
    </source>
</evidence>
<accession>A0A8X6PUT7</accession>
<organism evidence="1 2">
    <name type="scientific">Nephila pilipes</name>
    <name type="common">Giant wood spider</name>
    <name type="synonym">Nephila maculata</name>
    <dbReference type="NCBI Taxonomy" id="299642"/>
    <lineage>
        <taxon>Eukaryota</taxon>
        <taxon>Metazoa</taxon>
        <taxon>Ecdysozoa</taxon>
        <taxon>Arthropoda</taxon>
        <taxon>Chelicerata</taxon>
        <taxon>Arachnida</taxon>
        <taxon>Araneae</taxon>
        <taxon>Araneomorphae</taxon>
        <taxon>Entelegynae</taxon>
        <taxon>Araneoidea</taxon>
        <taxon>Nephilidae</taxon>
        <taxon>Nephila</taxon>
    </lineage>
</organism>
<dbReference type="Proteomes" id="UP000887013">
    <property type="component" value="Unassembled WGS sequence"/>
</dbReference>
<proteinExistence type="predicted"/>
<gene>
    <name evidence="1" type="ORF">NPIL_121721</name>
</gene>
<comment type="caution">
    <text evidence="1">The sequence shown here is derived from an EMBL/GenBank/DDBJ whole genome shotgun (WGS) entry which is preliminary data.</text>
</comment>
<reference evidence="1" key="1">
    <citation type="submission" date="2020-08" db="EMBL/GenBank/DDBJ databases">
        <title>Multicomponent nature underlies the extraordinary mechanical properties of spider dragline silk.</title>
        <authorList>
            <person name="Kono N."/>
            <person name="Nakamura H."/>
            <person name="Mori M."/>
            <person name="Yoshida Y."/>
            <person name="Ohtoshi R."/>
            <person name="Malay A.D."/>
            <person name="Moran D.A.P."/>
            <person name="Tomita M."/>
            <person name="Numata K."/>
            <person name="Arakawa K."/>
        </authorList>
    </citation>
    <scope>NUCLEOTIDE SEQUENCE</scope>
</reference>